<dbReference type="PANTHER" id="PTHR43364">
    <property type="entry name" value="NADH-SPECIFIC METHYLGLYOXAL REDUCTASE-RELATED"/>
    <property type="match status" value="1"/>
</dbReference>
<feature type="domain" description="NADP-dependent oxidoreductase" evidence="2">
    <location>
        <begin position="27"/>
        <end position="317"/>
    </location>
</feature>
<dbReference type="HOGENOM" id="CLU_023205_1_1_1"/>
<sequence>MSPRIELVYGAGSFSLAAPSAASNGARVNATQDAQVIIDTFVGFHSPGTSLVIDTARGYGNGTSEKMLSQIDVKGCRIDTKIYPSVESPAALPNLRARLQESTAALGPLKIRVLYLHAPDRTGTPIEETLEAINTLHKEGHFEEFGLSNYNAWEVAEIVTLASARGWIKPTLYQGLYNALERGVELELFPCLHKFGIKFYAYSPLASGLLTAKVVSSDLSAPGGRWDPNTSSLAGFLRNQYEPLLPAARKLKEGLDAHGISLSNAAQRWLQHHSGLKPEYGDAVVIGASSLLQLQANLRDCDDGPLPEPAVKLMEEAWLATKAHVRHYAF</sequence>
<dbReference type="PANTHER" id="PTHR43364:SF4">
    <property type="entry name" value="NAD(P)-LINKED OXIDOREDUCTASE SUPERFAMILY PROTEIN"/>
    <property type="match status" value="1"/>
</dbReference>
<keyword evidence="4" id="KW-1185">Reference proteome</keyword>
<dbReference type="GO" id="GO:0016491">
    <property type="term" value="F:oxidoreductase activity"/>
    <property type="evidence" value="ECO:0007669"/>
    <property type="project" value="UniProtKB-KW"/>
</dbReference>
<dbReference type="CDD" id="cd19075">
    <property type="entry name" value="AKR_AKR7A1-5"/>
    <property type="match status" value="1"/>
</dbReference>
<dbReference type="InterPro" id="IPR023210">
    <property type="entry name" value="NADP_OxRdtase_dom"/>
</dbReference>
<evidence type="ECO:0000256" key="1">
    <source>
        <dbReference type="ARBA" id="ARBA00023002"/>
    </source>
</evidence>
<evidence type="ECO:0000259" key="2">
    <source>
        <dbReference type="Pfam" id="PF00248"/>
    </source>
</evidence>
<reference evidence="3 4" key="1">
    <citation type="submission" date="2014-04" db="EMBL/GenBank/DDBJ databases">
        <title>Evolutionary Origins and Diversification of the Mycorrhizal Mutualists.</title>
        <authorList>
            <consortium name="DOE Joint Genome Institute"/>
            <consortium name="Mycorrhizal Genomics Consortium"/>
            <person name="Kohler A."/>
            <person name="Kuo A."/>
            <person name="Nagy L.G."/>
            <person name="Floudas D."/>
            <person name="Copeland A."/>
            <person name="Barry K.W."/>
            <person name="Cichocki N."/>
            <person name="Veneault-Fourrey C."/>
            <person name="LaButti K."/>
            <person name="Lindquist E.A."/>
            <person name="Lipzen A."/>
            <person name="Lundell T."/>
            <person name="Morin E."/>
            <person name="Murat C."/>
            <person name="Riley R."/>
            <person name="Ohm R."/>
            <person name="Sun H."/>
            <person name="Tunlid A."/>
            <person name="Henrissat B."/>
            <person name="Grigoriev I.V."/>
            <person name="Hibbett D.S."/>
            <person name="Martin F."/>
        </authorList>
    </citation>
    <scope>NUCLEOTIDE SEQUENCE [LARGE SCALE GENOMIC DNA]</scope>
    <source>
        <strain evidence="3 4">MD-312</strain>
    </source>
</reference>
<evidence type="ECO:0000313" key="3">
    <source>
        <dbReference type="EMBL" id="KIJ62757.1"/>
    </source>
</evidence>
<keyword evidence="1" id="KW-0560">Oxidoreductase</keyword>
<dbReference type="Pfam" id="PF00248">
    <property type="entry name" value="Aldo_ket_red"/>
    <property type="match status" value="1"/>
</dbReference>
<protein>
    <recommendedName>
        <fullName evidence="2">NADP-dependent oxidoreductase domain-containing protein</fullName>
    </recommendedName>
</protein>
<dbReference type="AlphaFoldDB" id="A0A0C9WDU3"/>
<proteinExistence type="predicted"/>
<dbReference type="SUPFAM" id="SSF51430">
    <property type="entry name" value="NAD(P)-linked oxidoreductase"/>
    <property type="match status" value="1"/>
</dbReference>
<dbReference type="OrthoDB" id="2310150at2759"/>
<dbReference type="InterPro" id="IPR036812">
    <property type="entry name" value="NAD(P)_OxRdtase_dom_sf"/>
</dbReference>
<dbReference type="EMBL" id="KN839853">
    <property type="protein sequence ID" value="KIJ62757.1"/>
    <property type="molecule type" value="Genomic_DNA"/>
</dbReference>
<evidence type="ECO:0000313" key="4">
    <source>
        <dbReference type="Proteomes" id="UP000053820"/>
    </source>
</evidence>
<dbReference type="Gene3D" id="3.20.20.100">
    <property type="entry name" value="NADP-dependent oxidoreductase domain"/>
    <property type="match status" value="1"/>
</dbReference>
<gene>
    <name evidence="3" type="ORF">HYDPIDRAFT_29913</name>
</gene>
<name>A0A0C9WDU3_9AGAM</name>
<dbReference type="Proteomes" id="UP000053820">
    <property type="component" value="Unassembled WGS sequence"/>
</dbReference>
<accession>A0A0C9WDU3</accession>
<organism evidence="3 4">
    <name type="scientific">Hydnomerulius pinastri MD-312</name>
    <dbReference type="NCBI Taxonomy" id="994086"/>
    <lineage>
        <taxon>Eukaryota</taxon>
        <taxon>Fungi</taxon>
        <taxon>Dikarya</taxon>
        <taxon>Basidiomycota</taxon>
        <taxon>Agaricomycotina</taxon>
        <taxon>Agaricomycetes</taxon>
        <taxon>Agaricomycetidae</taxon>
        <taxon>Boletales</taxon>
        <taxon>Boletales incertae sedis</taxon>
        <taxon>Leucogyrophana</taxon>
    </lineage>
</organism>
<dbReference type="InterPro" id="IPR050523">
    <property type="entry name" value="AKR_Detox_Biosynth"/>
</dbReference>